<organism evidence="1 2">
    <name type="scientific">Paenibacillus nasutitermitis</name>
    <dbReference type="NCBI Taxonomy" id="1652958"/>
    <lineage>
        <taxon>Bacteria</taxon>
        <taxon>Bacillati</taxon>
        <taxon>Bacillota</taxon>
        <taxon>Bacilli</taxon>
        <taxon>Bacillales</taxon>
        <taxon>Paenibacillaceae</taxon>
        <taxon>Paenibacillus</taxon>
    </lineage>
</organism>
<sequence>MMRLHLEKTRMENEEGLNHLWVEIMDSAVCDVRIHIDLPEGLLRLPNLTGHEESDSGTIFLDGPLKERDVLVEFFTEEAVTPGRCEIIVVMDYRDAHNREQSMIRTVVLEWVEETQWEEIVINDDVAGRVKPMRSMSLQRKDHGDEWIVLVPPGTGMRGEMSELEKKYRIDY</sequence>
<proteinExistence type="predicted"/>
<protein>
    <submittedName>
        <fullName evidence="1">Uncharacterized protein</fullName>
    </submittedName>
</protein>
<dbReference type="AlphaFoldDB" id="A0A916Z718"/>
<evidence type="ECO:0000313" key="2">
    <source>
        <dbReference type="Proteomes" id="UP000612456"/>
    </source>
</evidence>
<dbReference type="Proteomes" id="UP000612456">
    <property type="component" value="Unassembled WGS sequence"/>
</dbReference>
<name>A0A916Z718_9BACL</name>
<keyword evidence="2" id="KW-1185">Reference proteome</keyword>
<gene>
    <name evidence="1" type="ORF">GCM10010911_39460</name>
</gene>
<accession>A0A916Z718</accession>
<comment type="caution">
    <text evidence="1">The sequence shown here is derived from an EMBL/GenBank/DDBJ whole genome shotgun (WGS) entry which is preliminary data.</text>
</comment>
<evidence type="ECO:0000313" key="1">
    <source>
        <dbReference type="EMBL" id="GGD77537.1"/>
    </source>
</evidence>
<reference evidence="1" key="2">
    <citation type="submission" date="2020-09" db="EMBL/GenBank/DDBJ databases">
        <authorList>
            <person name="Sun Q."/>
            <person name="Zhou Y."/>
        </authorList>
    </citation>
    <scope>NUCLEOTIDE SEQUENCE</scope>
    <source>
        <strain evidence="1">CGMCC 1.15178</strain>
    </source>
</reference>
<dbReference type="EMBL" id="BMHP01000003">
    <property type="protein sequence ID" value="GGD77537.1"/>
    <property type="molecule type" value="Genomic_DNA"/>
</dbReference>
<reference evidence="1" key="1">
    <citation type="journal article" date="2014" name="Int. J. Syst. Evol. Microbiol.">
        <title>Complete genome sequence of Corynebacterium casei LMG S-19264T (=DSM 44701T), isolated from a smear-ripened cheese.</title>
        <authorList>
            <consortium name="US DOE Joint Genome Institute (JGI-PGF)"/>
            <person name="Walter F."/>
            <person name="Albersmeier A."/>
            <person name="Kalinowski J."/>
            <person name="Ruckert C."/>
        </authorList>
    </citation>
    <scope>NUCLEOTIDE SEQUENCE</scope>
    <source>
        <strain evidence="1">CGMCC 1.15178</strain>
    </source>
</reference>